<dbReference type="Proteomes" id="UP000094112">
    <property type="component" value="Unassembled WGS sequence"/>
</dbReference>
<dbReference type="GO" id="GO:0006513">
    <property type="term" value="P:protein monoubiquitination"/>
    <property type="evidence" value="ECO:0007669"/>
    <property type="project" value="TreeGrafter"/>
</dbReference>
<keyword evidence="2" id="KW-1185">Reference proteome</keyword>
<sequence length="264" mass="30527">MSISTNYKWNSSYLRKSVQIYQFNCLKCDNVLIDSSQISSVLDMPSEIWAEMMDFWHCHKPESKTNYADKFSSLKPEKDGIIMGAYYVAFNIDDGIYGVTKVSNNISCTKCSKSIGEYDPKVKLDKVFNWDLVFKHHGKEELFKPYFHTYDILLDNVNGNATRILELTNEDESKSILVWIFNIGLDVIIKGVGMKKNCMKLYYTTDRSNIGEERKNRGEIDQVTVLDSILESTILQLTSINERLPKSTREMGKNWKLGLLYKEE</sequence>
<dbReference type="RefSeq" id="XP_019040755.1">
    <property type="nucleotide sequence ID" value="XM_019180353.1"/>
</dbReference>
<dbReference type="GO" id="GO:0031624">
    <property type="term" value="F:ubiquitin conjugating enzyme binding"/>
    <property type="evidence" value="ECO:0007669"/>
    <property type="project" value="TreeGrafter"/>
</dbReference>
<gene>
    <name evidence="1" type="ORF">WICANDRAFT_102459</name>
</gene>
<evidence type="ECO:0000313" key="1">
    <source>
        <dbReference type="EMBL" id="ODQ61548.1"/>
    </source>
</evidence>
<accession>A0A1E3P846</accession>
<protein>
    <recommendedName>
        <fullName evidence="3">Ubiquitin-conjugating enzyme E2-binding protein</fullName>
    </recommendedName>
</protein>
<evidence type="ECO:0008006" key="3">
    <source>
        <dbReference type="Google" id="ProtNLM"/>
    </source>
</evidence>
<dbReference type="GO" id="GO:0043161">
    <property type="term" value="P:proteasome-mediated ubiquitin-dependent protein catabolic process"/>
    <property type="evidence" value="ECO:0007669"/>
    <property type="project" value="TreeGrafter"/>
</dbReference>
<dbReference type="PANTHER" id="PTHR31531:SF2">
    <property type="entry name" value="E3 UBIQUITIN-PROTEIN LIGASE E3D"/>
    <property type="match status" value="1"/>
</dbReference>
<reference evidence="1 2" key="1">
    <citation type="journal article" date="2016" name="Proc. Natl. Acad. Sci. U.S.A.">
        <title>Comparative genomics of biotechnologically important yeasts.</title>
        <authorList>
            <person name="Riley R."/>
            <person name="Haridas S."/>
            <person name="Wolfe K.H."/>
            <person name="Lopes M.R."/>
            <person name="Hittinger C.T."/>
            <person name="Goeker M."/>
            <person name="Salamov A.A."/>
            <person name="Wisecaver J.H."/>
            <person name="Long T.M."/>
            <person name="Calvey C.H."/>
            <person name="Aerts A.L."/>
            <person name="Barry K.W."/>
            <person name="Choi C."/>
            <person name="Clum A."/>
            <person name="Coughlan A.Y."/>
            <person name="Deshpande S."/>
            <person name="Douglass A.P."/>
            <person name="Hanson S.J."/>
            <person name="Klenk H.-P."/>
            <person name="LaButti K.M."/>
            <person name="Lapidus A."/>
            <person name="Lindquist E.A."/>
            <person name="Lipzen A.M."/>
            <person name="Meier-Kolthoff J.P."/>
            <person name="Ohm R.A."/>
            <person name="Otillar R.P."/>
            <person name="Pangilinan J.L."/>
            <person name="Peng Y."/>
            <person name="Rokas A."/>
            <person name="Rosa C.A."/>
            <person name="Scheuner C."/>
            <person name="Sibirny A.A."/>
            <person name="Slot J.C."/>
            <person name="Stielow J.B."/>
            <person name="Sun H."/>
            <person name="Kurtzman C.P."/>
            <person name="Blackwell M."/>
            <person name="Grigoriev I.V."/>
            <person name="Jeffries T.W."/>
        </authorList>
    </citation>
    <scope>NUCLEOTIDE SEQUENCE [LARGE SCALE GENOMIC DNA]</scope>
    <source>
        <strain evidence="2">ATCC 58044 / CBS 1984 / NCYC 433 / NRRL Y-366-8</strain>
    </source>
</reference>
<dbReference type="GeneID" id="30197599"/>
<proteinExistence type="predicted"/>
<evidence type="ECO:0000313" key="2">
    <source>
        <dbReference type="Proteomes" id="UP000094112"/>
    </source>
</evidence>
<dbReference type="GO" id="GO:0000151">
    <property type="term" value="C:ubiquitin ligase complex"/>
    <property type="evidence" value="ECO:0007669"/>
    <property type="project" value="TreeGrafter"/>
</dbReference>
<dbReference type="GO" id="GO:0030332">
    <property type="term" value="F:cyclin binding"/>
    <property type="evidence" value="ECO:0007669"/>
    <property type="project" value="TreeGrafter"/>
</dbReference>
<name>A0A1E3P846_WICAA</name>
<organism evidence="1 2">
    <name type="scientific">Wickerhamomyces anomalus (strain ATCC 58044 / CBS 1984 / NCYC 433 / NRRL Y-366-8)</name>
    <name type="common">Yeast</name>
    <name type="synonym">Hansenula anomala</name>
    <dbReference type="NCBI Taxonomy" id="683960"/>
    <lineage>
        <taxon>Eukaryota</taxon>
        <taxon>Fungi</taxon>
        <taxon>Dikarya</taxon>
        <taxon>Ascomycota</taxon>
        <taxon>Saccharomycotina</taxon>
        <taxon>Saccharomycetes</taxon>
        <taxon>Phaffomycetales</taxon>
        <taxon>Wickerhamomycetaceae</taxon>
        <taxon>Wickerhamomyces</taxon>
    </lineage>
</organism>
<dbReference type="AlphaFoldDB" id="A0A1E3P846"/>
<dbReference type="GO" id="GO:0005634">
    <property type="term" value="C:nucleus"/>
    <property type="evidence" value="ECO:0007669"/>
    <property type="project" value="TreeGrafter"/>
</dbReference>
<dbReference type="Pfam" id="PF09814">
    <property type="entry name" value="HECT_2"/>
    <property type="match status" value="1"/>
</dbReference>
<dbReference type="GO" id="GO:0005829">
    <property type="term" value="C:cytosol"/>
    <property type="evidence" value="ECO:0007669"/>
    <property type="project" value="TreeGrafter"/>
</dbReference>
<dbReference type="InterPro" id="IPR019193">
    <property type="entry name" value="UBQ-conj_enz_E2-bd_prot"/>
</dbReference>
<dbReference type="PANTHER" id="PTHR31531">
    <property type="entry name" value="E3 UBIQUITIN-PROTEIN LIGASE E3D FAMILY MEMBER"/>
    <property type="match status" value="1"/>
</dbReference>
<dbReference type="STRING" id="683960.A0A1E3P846"/>
<dbReference type="GO" id="GO:0061630">
    <property type="term" value="F:ubiquitin protein ligase activity"/>
    <property type="evidence" value="ECO:0007669"/>
    <property type="project" value="TreeGrafter"/>
</dbReference>
<dbReference type="OrthoDB" id="386949at2759"/>
<dbReference type="GO" id="GO:0051865">
    <property type="term" value="P:protein autoubiquitination"/>
    <property type="evidence" value="ECO:0007669"/>
    <property type="project" value="TreeGrafter"/>
</dbReference>
<dbReference type="GO" id="GO:0000209">
    <property type="term" value="P:protein polyubiquitination"/>
    <property type="evidence" value="ECO:0007669"/>
    <property type="project" value="TreeGrafter"/>
</dbReference>
<dbReference type="EMBL" id="KV454208">
    <property type="protein sequence ID" value="ODQ61548.1"/>
    <property type="molecule type" value="Genomic_DNA"/>
</dbReference>